<accession>A0A0K1LP62</accession>
<evidence type="ECO:0000313" key="2">
    <source>
        <dbReference type="Proteomes" id="UP000203408"/>
    </source>
</evidence>
<reference evidence="1 2" key="1">
    <citation type="journal article" date="2015" name="Genome Announc.">
        <title>Complete Genome Sequence of Carbapenemase-Producing Klebsiella pneumoniae Myophage Matisse.</title>
        <authorList>
            <person name="Provasek V.E."/>
            <person name="Lessor L.E."/>
            <person name="Cahill J.L."/>
            <person name="Rasche E.S."/>
            <person name="Kuty Everett G.F."/>
        </authorList>
    </citation>
    <scope>NUCLEOTIDE SEQUENCE [LARGE SCALE GENOMIC DNA]</scope>
</reference>
<dbReference type="EMBL" id="KT001918">
    <property type="protein sequence ID" value="AKU44332.1"/>
    <property type="molecule type" value="Genomic_DNA"/>
</dbReference>
<organism evidence="1 2">
    <name type="scientific">Klebsiella phage Matisse</name>
    <dbReference type="NCBI Taxonomy" id="1675607"/>
    <lineage>
        <taxon>Viruses</taxon>
        <taxon>Duplodnaviria</taxon>
        <taxon>Heunggongvirae</taxon>
        <taxon>Uroviricota</taxon>
        <taxon>Caudoviricetes</taxon>
        <taxon>Pantevenvirales</taxon>
        <taxon>Straboviridae</taxon>
        <taxon>Slopekvirus</taxon>
        <taxon>Slopekvirus matisse</taxon>
    </lineage>
</organism>
<dbReference type="Proteomes" id="UP000203408">
    <property type="component" value="Segment"/>
</dbReference>
<name>A0A0K1LP62_9CAUD</name>
<proteinExistence type="predicted"/>
<keyword evidence="2" id="KW-1185">Reference proteome</keyword>
<gene>
    <name evidence="1" type="ORF">CPT_Matisse28</name>
</gene>
<dbReference type="KEGG" id="vg:26613210"/>
<evidence type="ECO:0000313" key="1">
    <source>
        <dbReference type="EMBL" id="AKU44332.1"/>
    </source>
</evidence>
<protein>
    <submittedName>
        <fullName evidence="1">Uncharacterized protein</fullName>
    </submittedName>
</protein>
<sequence length="72" mass="8383">MIIPPLNITIWATANDYTWFPICIMYMSDNATVYQNRRKGSDKIDIAINYSFKQAFRGWKLMLDGTEKQVSS</sequence>
<dbReference type="GeneID" id="26613210"/>
<dbReference type="RefSeq" id="YP_009194272.1">
    <property type="nucleotide sequence ID" value="NC_028750.1"/>
</dbReference>